<evidence type="ECO:0000313" key="5">
    <source>
        <dbReference type="Proteomes" id="UP000469385"/>
    </source>
</evidence>
<dbReference type="Pfam" id="PF00072">
    <property type="entry name" value="Response_reg"/>
    <property type="match status" value="1"/>
</dbReference>
<dbReference type="AlphaFoldDB" id="A0A6N8IY21"/>
<dbReference type="Gene3D" id="3.40.50.2300">
    <property type="match status" value="1"/>
</dbReference>
<comment type="caution">
    <text evidence="4">The sequence shown here is derived from an EMBL/GenBank/DDBJ whole genome shotgun (WGS) entry which is preliminary data.</text>
</comment>
<reference evidence="4 5" key="1">
    <citation type="submission" date="2019-12" db="EMBL/GenBank/DDBJ databases">
        <authorList>
            <person name="Huq M.A."/>
        </authorList>
    </citation>
    <scope>NUCLEOTIDE SEQUENCE [LARGE SCALE GENOMIC DNA]</scope>
    <source>
        <strain evidence="4 5">MAH-25</strain>
    </source>
</reference>
<evidence type="ECO:0000313" key="4">
    <source>
        <dbReference type="EMBL" id="MVQ31495.1"/>
    </source>
</evidence>
<accession>A0A6N8IY21</accession>
<protein>
    <submittedName>
        <fullName evidence="4">Response regulator</fullName>
    </submittedName>
</protein>
<dbReference type="RefSeq" id="WP_157399539.1">
    <property type="nucleotide sequence ID" value="NZ_WSEL01000009.1"/>
</dbReference>
<evidence type="ECO:0000256" key="2">
    <source>
        <dbReference type="PROSITE-ProRule" id="PRU00169"/>
    </source>
</evidence>
<dbReference type="InterPro" id="IPR050595">
    <property type="entry name" value="Bact_response_regulator"/>
</dbReference>
<gene>
    <name evidence="4" type="ORF">GON04_18705</name>
</gene>
<dbReference type="EMBL" id="WSEL01000009">
    <property type="protein sequence ID" value="MVQ31495.1"/>
    <property type="molecule type" value="Genomic_DNA"/>
</dbReference>
<dbReference type="InterPro" id="IPR001789">
    <property type="entry name" value="Sig_transdc_resp-reg_receiver"/>
</dbReference>
<proteinExistence type="predicted"/>
<feature type="domain" description="Response regulatory" evidence="3">
    <location>
        <begin position="13"/>
        <end position="128"/>
    </location>
</feature>
<organism evidence="4 5">
    <name type="scientific">Ramlibacter pinisoli</name>
    <dbReference type="NCBI Taxonomy" id="2682844"/>
    <lineage>
        <taxon>Bacteria</taxon>
        <taxon>Pseudomonadati</taxon>
        <taxon>Pseudomonadota</taxon>
        <taxon>Betaproteobacteria</taxon>
        <taxon>Burkholderiales</taxon>
        <taxon>Comamonadaceae</taxon>
        <taxon>Ramlibacter</taxon>
    </lineage>
</organism>
<dbReference type="PANTHER" id="PTHR44591:SF3">
    <property type="entry name" value="RESPONSE REGULATORY DOMAIN-CONTAINING PROTEIN"/>
    <property type="match status" value="1"/>
</dbReference>
<keyword evidence="1 2" id="KW-0597">Phosphoprotein</keyword>
<dbReference type="CDD" id="cd17535">
    <property type="entry name" value="REC_NarL-like"/>
    <property type="match status" value="1"/>
</dbReference>
<evidence type="ECO:0000256" key="1">
    <source>
        <dbReference type="ARBA" id="ARBA00022553"/>
    </source>
</evidence>
<evidence type="ECO:0000259" key="3">
    <source>
        <dbReference type="PROSITE" id="PS50110"/>
    </source>
</evidence>
<dbReference type="PROSITE" id="PS50110">
    <property type="entry name" value="RESPONSE_REGULATORY"/>
    <property type="match status" value="1"/>
</dbReference>
<feature type="modified residue" description="4-aspartylphosphate" evidence="2">
    <location>
        <position position="63"/>
    </location>
</feature>
<keyword evidence="5" id="KW-1185">Reference proteome</keyword>
<dbReference type="GO" id="GO:0000160">
    <property type="term" value="P:phosphorelay signal transduction system"/>
    <property type="evidence" value="ECO:0007669"/>
    <property type="project" value="InterPro"/>
</dbReference>
<dbReference type="InterPro" id="IPR058245">
    <property type="entry name" value="NreC/VraR/RcsB-like_REC"/>
</dbReference>
<dbReference type="Proteomes" id="UP000469385">
    <property type="component" value="Unassembled WGS sequence"/>
</dbReference>
<dbReference type="InterPro" id="IPR011006">
    <property type="entry name" value="CheY-like_superfamily"/>
</dbReference>
<dbReference type="SUPFAM" id="SSF52172">
    <property type="entry name" value="CheY-like"/>
    <property type="match status" value="1"/>
</dbReference>
<dbReference type="PANTHER" id="PTHR44591">
    <property type="entry name" value="STRESS RESPONSE REGULATOR PROTEIN 1"/>
    <property type="match status" value="1"/>
</dbReference>
<sequence>MPAAPLHVAPPPRIFLADDSPAIRERVADLLVRRAMHVVGEAATPQASIEGILAARPDVVVLDVHLEGGTGLQVLRAVREAQPGIAFVVFSNNASAPYRKRYLGEGALRFLDKSSEFDQLAGAVAEASAAALH</sequence>
<name>A0A6N8IY21_9BURK</name>
<dbReference type="SMART" id="SM00448">
    <property type="entry name" value="REC"/>
    <property type="match status" value="1"/>
</dbReference>